<dbReference type="AlphaFoldDB" id="J4D877"/>
<sequence length="42" mass="4904">MSRDAKIQGLKEYGVYRKSEEKTASQIATTRDRDIENTKEKK</sequence>
<dbReference type="GeneID" id="20714988"/>
<keyword evidence="3" id="KW-1185">Reference proteome</keyword>
<evidence type="ECO:0000313" key="3">
    <source>
        <dbReference type="Proteomes" id="UP000003786"/>
    </source>
</evidence>
<organism evidence="2 3">
    <name type="scientific">Theileria orientalis strain Shintoku</name>
    <dbReference type="NCBI Taxonomy" id="869250"/>
    <lineage>
        <taxon>Eukaryota</taxon>
        <taxon>Sar</taxon>
        <taxon>Alveolata</taxon>
        <taxon>Apicomplexa</taxon>
        <taxon>Aconoidasida</taxon>
        <taxon>Piroplasmida</taxon>
        <taxon>Theileriidae</taxon>
        <taxon>Theileria</taxon>
    </lineage>
</organism>
<accession>J4D877</accession>
<feature type="compositionally biased region" description="Basic and acidic residues" evidence="1">
    <location>
        <begin position="30"/>
        <end position="42"/>
    </location>
</feature>
<dbReference type="EMBL" id="AP011947">
    <property type="protein sequence ID" value="BAM40620.1"/>
    <property type="molecule type" value="Genomic_DNA"/>
</dbReference>
<evidence type="ECO:0000256" key="1">
    <source>
        <dbReference type="SAM" id="MobiDB-lite"/>
    </source>
</evidence>
<feature type="region of interest" description="Disordered" evidence="1">
    <location>
        <begin position="18"/>
        <end position="42"/>
    </location>
</feature>
<dbReference type="KEGG" id="tot:TOT_020000873"/>
<dbReference type="RefSeq" id="XP_009690921.1">
    <property type="nucleotide sequence ID" value="XM_009692626.1"/>
</dbReference>
<name>J4D877_THEOR</name>
<protein>
    <submittedName>
        <fullName evidence="2">Uncharacterized protein</fullName>
    </submittedName>
</protein>
<evidence type="ECO:0000313" key="2">
    <source>
        <dbReference type="EMBL" id="BAM40620.1"/>
    </source>
</evidence>
<dbReference type="VEuPathDB" id="PiroplasmaDB:TOT_020000873"/>
<reference evidence="2 3" key="1">
    <citation type="journal article" date="2012" name="MBio">
        <title>Comparative genome analysis of three eukaryotic parasites with differing abilities to transform leukocytes reveals key mediators of Theileria-induced leukocyte transformation.</title>
        <authorList>
            <person name="Hayashida K."/>
            <person name="Hara Y."/>
            <person name="Abe T."/>
            <person name="Yamasaki C."/>
            <person name="Toyoda A."/>
            <person name="Kosuge T."/>
            <person name="Suzuki Y."/>
            <person name="Sato Y."/>
            <person name="Kawashima S."/>
            <person name="Katayama T."/>
            <person name="Wakaguri H."/>
            <person name="Inoue N."/>
            <person name="Homma K."/>
            <person name="Tada-Umezaki M."/>
            <person name="Yagi Y."/>
            <person name="Fujii Y."/>
            <person name="Habara T."/>
            <person name="Kanehisa M."/>
            <person name="Watanabe H."/>
            <person name="Ito K."/>
            <person name="Gojobori T."/>
            <person name="Sugawara H."/>
            <person name="Imanishi T."/>
            <person name="Weir W."/>
            <person name="Gardner M."/>
            <person name="Pain A."/>
            <person name="Shiels B."/>
            <person name="Hattori M."/>
            <person name="Nene V."/>
            <person name="Sugimoto C."/>
        </authorList>
    </citation>
    <scope>NUCLEOTIDE SEQUENCE [LARGE SCALE GENOMIC DNA]</scope>
    <source>
        <strain evidence="2 3">Shintoku</strain>
    </source>
</reference>
<proteinExistence type="predicted"/>
<gene>
    <name evidence="2" type="ORF">TOT_020000873</name>
</gene>
<dbReference type="Proteomes" id="UP000003786">
    <property type="component" value="Chromosome 2"/>
</dbReference>